<dbReference type="AlphaFoldDB" id="A0A454D4P1"/>
<accession>A0A454D4P1</accession>
<proteinExistence type="predicted"/>
<sequence length="64" mass="7628">IWALTDRQSALVPLDDYMPYRLLWYYCTAAHIRQSHERTLFDEASWLQVAAFLPHEHAFPITNH</sequence>
<protein>
    <submittedName>
        <fullName evidence="1">Uncharacterized protein</fullName>
    </submittedName>
</protein>
<organism evidence="1 2">
    <name type="scientific">Vibrio harveyi</name>
    <name type="common">Beneckea harveyi</name>
    <dbReference type="NCBI Taxonomy" id="669"/>
    <lineage>
        <taxon>Bacteria</taxon>
        <taxon>Pseudomonadati</taxon>
        <taxon>Pseudomonadota</taxon>
        <taxon>Gammaproteobacteria</taxon>
        <taxon>Vibrionales</taxon>
        <taxon>Vibrionaceae</taxon>
        <taxon>Vibrio</taxon>
    </lineage>
</organism>
<dbReference type="EMBL" id="AJSR01000206">
    <property type="protein sequence ID" value="EKM33585.1"/>
    <property type="molecule type" value="Genomic_DNA"/>
</dbReference>
<comment type="caution">
    <text evidence="1">The sequence shown here is derived from an EMBL/GenBank/DDBJ whole genome shotgun (WGS) entry which is preliminary data.</text>
</comment>
<name>A0A454D4P1_VIBHA</name>
<evidence type="ECO:0000313" key="1">
    <source>
        <dbReference type="EMBL" id="EKM33585.1"/>
    </source>
</evidence>
<gene>
    <name evidence="1" type="ORF">VCHENC02_0979B</name>
</gene>
<dbReference type="Proteomes" id="UP000008367">
    <property type="component" value="Unassembled WGS sequence"/>
</dbReference>
<evidence type="ECO:0000313" key="2">
    <source>
        <dbReference type="Proteomes" id="UP000008367"/>
    </source>
</evidence>
<reference evidence="1 2" key="1">
    <citation type="submission" date="2012-10" db="EMBL/GenBank/DDBJ databases">
        <title>Genome sequence of Vibrio Cholerae HENC-02.</title>
        <authorList>
            <person name="Eppinger M."/>
            <person name="Hasan N.A."/>
            <person name="Sengamalay N."/>
            <person name="Hine E."/>
            <person name="Su Q."/>
            <person name="Daugherty S.C."/>
            <person name="Young S."/>
            <person name="Sadzewicz L."/>
            <person name="Tallon L."/>
            <person name="Cebula T.A."/>
            <person name="Ravel J."/>
            <person name="Colwell R.R."/>
        </authorList>
    </citation>
    <scope>NUCLEOTIDE SEQUENCE [LARGE SCALE GENOMIC DNA]</scope>
    <source>
        <strain evidence="1 2">HENC-02</strain>
    </source>
</reference>
<feature type="non-terminal residue" evidence="1">
    <location>
        <position position="1"/>
    </location>
</feature>